<protein>
    <submittedName>
        <fullName evidence="1">HEPN domain-containing protein</fullName>
    </submittedName>
</protein>
<evidence type="ECO:0000313" key="1">
    <source>
        <dbReference type="EMBL" id="MBB5637026.1"/>
    </source>
</evidence>
<accession>A0A7W9DZI9</accession>
<evidence type="ECO:0000313" key="2">
    <source>
        <dbReference type="Proteomes" id="UP000537204"/>
    </source>
</evidence>
<dbReference type="Gene3D" id="1.20.120.330">
    <property type="entry name" value="Nucleotidyltransferases domain 2"/>
    <property type="match status" value="1"/>
</dbReference>
<reference evidence="1 2" key="1">
    <citation type="submission" date="2020-08" db="EMBL/GenBank/DDBJ databases">
        <title>Genomic Encyclopedia of Type Strains, Phase IV (KMG-V): Genome sequencing to study the core and pangenomes of soil and plant-associated prokaryotes.</title>
        <authorList>
            <person name="Whitman W."/>
        </authorList>
    </citation>
    <scope>NUCLEOTIDE SEQUENCE [LARGE SCALE GENOMIC DNA]</scope>
    <source>
        <strain evidence="1 2">S3M1</strain>
    </source>
</reference>
<name>A0A7W9DZI9_9SPHI</name>
<comment type="caution">
    <text evidence="1">The sequence shown here is derived from an EMBL/GenBank/DDBJ whole genome shotgun (WGS) entry which is preliminary data.</text>
</comment>
<dbReference type="Proteomes" id="UP000537204">
    <property type="component" value="Unassembled WGS sequence"/>
</dbReference>
<dbReference type="EMBL" id="JACHCE010000004">
    <property type="protein sequence ID" value="MBB5637026.1"/>
    <property type="molecule type" value="Genomic_DNA"/>
</dbReference>
<dbReference type="AlphaFoldDB" id="A0A7W9DZI9"/>
<sequence length="294" mass="33436">MEMQPLSALKEQSKSFNRLIRLLIWKFEPLQLFCFAQSGVYKESSSCFTAKKENVGCHYCLLMVTASDVPTAHIVQKFINVRFKTGGITVLCHNQKTVSNAIKAKNMFFVTIYSHAQLLYSHDELVQSEYIRNFSPLNALKKAEKKFSHYIALTDAFFAGATHCLKNGEHTVCAMMLNHTVEQCIALLVSLHLSYRVETHSLHDLLGLCRSFSDQPQQLLLATTEDKRLFEILIKGCSDVNCGIPSPVAENDAKQLLIRVSTFIKLTRLMCKDKIERLQVETLSYEQPNQHDIN</sequence>
<proteinExistence type="predicted"/>
<gene>
    <name evidence="1" type="ORF">HDE68_002939</name>
</gene>
<dbReference type="RefSeq" id="WP_183882920.1">
    <property type="nucleotide sequence ID" value="NZ_JACHCE010000004.1"/>
</dbReference>
<organism evidence="1 2">
    <name type="scientific">Pedobacter cryoconitis</name>
    <dbReference type="NCBI Taxonomy" id="188932"/>
    <lineage>
        <taxon>Bacteria</taxon>
        <taxon>Pseudomonadati</taxon>
        <taxon>Bacteroidota</taxon>
        <taxon>Sphingobacteriia</taxon>
        <taxon>Sphingobacteriales</taxon>
        <taxon>Sphingobacteriaceae</taxon>
        <taxon>Pedobacter</taxon>
    </lineage>
</organism>